<reference evidence="1 2" key="1">
    <citation type="submission" date="2021-01" db="EMBL/GenBank/DDBJ databases">
        <title>Whole genome shotgun sequence of Planotetraspora mira NBRC 15435.</title>
        <authorList>
            <person name="Komaki H."/>
            <person name="Tamura T."/>
        </authorList>
    </citation>
    <scope>NUCLEOTIDE SEQUENCE [LARGE SCALE GENOMIC DNA]</scope>
    <source>
        <strain evidence="1 2">NBRC 15435</strain>
    </source>
</reference>
<evidence type="ECO:0000313" key="2">
    <source>
        <dbReference type="Proteomes" id="UP000650628"/>
    </source>
</evidence>
<evidence type="ECO:0000313" key="1">
    <source>
        <dbReference type="EMBL" id="GII29832.1"/>
    </source>
</evidence>
<organism evidence="1 2">
    <name type="scientific">Planotetraspora mira</name>
    <dbReference type="NCBI Taxonomy" id="58121"/>
    <lineage>
        <taxon>Bacteria</taxon>
        <taxon>Bacillati</taxon>
        <taxon>Actinomycetota</taxon>
        <taxon>Actinomycetes</taxon>
        <taxon>Streptosporangiales</taxon>
        <taxon>Streptosporangiaceae</taxon>
        <taxon>Planotetraspora</taxon>
    </lineage>
</organism>
<accession>A0A8J3TR21</accession>
<dbReference type="EMBL" id="BOOO01000016">
    <property type="protein sequence ID" value="GII29832.1"/>
    <property type="molecule type" value="Genomic_DNA"/>
</dbReference>
<name>A0A8J3TR21_9ACTN</name>
<proteinExistence type="predicted"/>
<comment type="caution">
    <text evidence="1">The sequence shown here is derived from an EMBL/GenBank/DDBJ whole genome shotgun (WGS) entry which is preliminary data.</text>
</comment>
<protein>
    <submittedName>
        <fullName evidence="1">Uncharacterized protein</fullName>
    </submittedName>
</protein>
<dbReference type="AlphaFoldDB" id="A0A8J3TR21"/>
<keyword evidence="2" id="KW-1185">Reference proteome</keyword>
<gene>
    <name evidence="1" type="ORF">Pmi06nite_32740</name>
</gene>
<sequence length="51" mass="5248">MLIGGSPAAAGDAAMTCRSGATTWISVTPRTSGTIGFPRRPVRTAWAVVED</sequence>
<dbReference type="Proteomes" id="UP000650628">
    <property type="component" value="Unassembled WGS sequence"/>
</dbReference>